<keyword evidence="2" id="KW-1185">Reference proteome</keyword>
<sequence>MRREGIVWSLSEAVSNTRLVIGSSNSGCTSRELAATRPPSRTFLSSHGVAQVTNNTSVGRLTRTSSTVAAFSPPLSSSSSTRGALLYPSHPPARPCPPMHAPASRPFAVMGDNLGGCAQEQLGVGDKLGRWIRIVCITAESRRNNEEEGSSTVRVTAAVFFVGWLYH</sequence>
<dbReference type="EnsemblPlants" id="ONIVA05G06620.1">
    <property type="protein sequence ID" value="ONIVA05G06620.1"/>
    <property type="gene ID" value="ONIVA05G06620"/>
</dbReference>
<dbReference type="HOGENOM" id="CLU_1597124_0_0_1"/>
<dbReference type="AlphaFoldDB" id="A0A0E0HAN6"/>
<accession>A0A0E0HAN6</accession>
<protein>
    <submittedName>
        <fullName evidence="1">Uncharacterized protein</fullName>
    </submittedName>
</protein>
<reference evidence="1" key="2">
    <citation type="submission" date="2018-04" db="EMBL/GenBank/DDBJ databases">
        <title>OnivRS2 (Oryza nivara Reference Sequence Version 2).</title>
        <authorList>
            <person name="Zhang J."/>
            <person name="Kudrna D."/>
            <person name="Lee S."/>
            <person name="Talag J."/>
            <person name="Rajasekar S."/>
            <person name="Welchert J."/>
            <person name="Hsing Y.-I."/>
            <person name="Wing R.A."/>
        </authorList>
    </citation>
    <scope>NUCLEOTIDE SEQUENCE [LARGE SCALE GENOMIC DNA]</scope>
    <source>
        <strain evidence="1">SL10</strain>
    </source>
</reference>
<evidence type="ECO:0000313" key="2">
    <source>
        <dbReference type="Proteomes" id="UP000006591"/>
    </source>
</evidence>
<reference evidence="1" key="1">
    <citation type="submission" date="2015-04" db="UniProtKB">
        <authorList>
            <consortium name="EnsemblPlants"/>
        </authorList>
    </citation>
    <scope>IDENTIFICATION</scope>
    <source>
        <strain evidence="1">SL10</strain>
    </source>
</reference>
<proteinExistence type="predicted"/>
<name>A0A0E0HAN6_ORYNI</name>
<dbReference type="Proteomes" id="UP000006591">
    <property type="component" value="Chromosome 5"/>
</dbReference>
<organism evidence="1">
    <name type="scientific">Oryza nivara</name>
    <name type="common">Indian wild rice</name>
    <name type="synonym">Oryza sativa f. spontanea</name>
    <dbReference type="NCBI Taxonomy" id="4536"/>
    <lineage>
        <taxon>Eukaryota</taxon>
        <taxon>Viridiplantae</taxon>
        <taxon>Streptophyta</taxon>
        <taxon>Embryophyta</taxon>
        <taxon>Tracheophyta</taxon>
        <taxon>Spermatophyta</taxon>
        <taxon>Magnoliopsida</taxon>
        <taxon>Liliopsida</taxon>
        <taxon>Poales</taxon>
        <taxon>Poaceae</taxon>
        <taxon>BOP clade</taxon>
        <taxon>Oryzoideae</taxon>
        <taxon>Oryzeae</taxon>
        <taxon>Oryzinae</taxon>
        <taxon>Oryza</taxon>
    </lineage>
</organism>
<evidence type="ECO:0000313" key="1">
    <source>
        <dbReference type="EnsemblPlants" id="ONIVA05G06620.1"/>
    </source>
</evidence>
<dbReference type="Gramene" id="ONIVA05G06620.1">
    <property type="protein sequence ID" value="ONIVA05G06620.1"/>
    <property type="gene ID" value="ONIVA05G06620"/>
</dbReference>